<comment type="caution">
    <text evidence="2">The sequence shown here is derived from an EMBL/GenBank/DDBJ whole genome shotgun (WGS) entry which is preliminary data.</text>
</comment>
<reference evidence="2 3" key="1">
    <citation type="submission" date="2020-08" db="EMBL/GenBank/DDBJ databases">
        <title>A Genomic Blueprint of the Chicken Gut Microbiome.</title>
        <authorList>
            <person name="Gilroy R."/>
            <person name="Ravi A."/>
            <person name="Getino M."/>
            <person name="Pursley I."/>
            <person name="Horton D.L."/>
            <person name="Alikhan N.-F."/>
            <person name="Baker D."/>
            <person name="Gharbi K."/>
            <person name="Hall N."/>
            <person name="Watson M."/>
            <person name="Adriaenssens E.M."/>
            <person name="Foster-Nyarko E."/>
            <person name="Jarju S."/>
            <person name="Secka A."/>
            <person name="Antonio M."/>
            <person name="Oren A."/>
            <person name="Chaudhuri R."/>
            <person name="La Ragione R.M."/>
            <person name="Hildebrand F."/>
            <person name="Pallen M.J."/>
        </authorList>
    </citation>
    <scope>NUCLEOTIDE SEQUENCE [LARGE SCALE GENOMIC DNA]</scope>
    <source>
        <strain evidence="2 3">Sa1YVA6</strain>
    </source>
</reference>
<protein>
    <recommendedName>
        <fullName evidence="4">Lipoprotein</fullName>
    </recommendedName>
</protein>
<name>A0ABR8XME7_9BACL</name>
<keyword evidence="1" id="KW-0732">Signal</keyword>
<dbReference type="PROSITE" id="PS51257">
    <property type="entry name" value="PROKAR_LIPOPROTEIN"/>
    <property type="match status" value="1"/>
</dbReference>
<evidence type="ECO:0000313" key="2">
    <source>
        <dbReference type="EMBL" id="MBD8033113.1"/>
    </source>
</evidence>
<dbReference type="RefSeq" id="WP_191703693.1">
    <property type="nucleotide sequence ID" value="NZ_JACSPW010000007.1"/>
</dbReference>
<evidence type="ECO:0000313" key="3">
    <source>
        <dbReference type="Proteomes" id="UP000600565"/>
    </source>
</evidence>
<organism evidence="2 3">
    <name type="scientific">Solibacillus merdavium</name>
    <dbReference type="NCBI Taxonomy" id="2762218"/>
    <lineage>
        <taxon>Bacteria</taxon>
        <taxon>Bacillati</taxon>
        <taxon>Bacillota</taxon>
        <taxon>Bacilli</taxon>
        <taxon>Bacillales</taxon>
        <taxon>Caryophanaceae</taxon>
        <taxon>Solibacillus</taxon>
    </lineage>
</organism>
<evidence type="ECO:0008006" key="4">
    <source>
        <dbReference type="Google" id="ProtNLM"/>
    </source>
</evidence>
<dbReference type="Proteomes" id="UP000600565">
    <property type="component" value="Unassembled WGS sequence"/>
</dbReference>
<accession>A0ABR8XME7</accession>
<keyword evidence="3" id="KW-1185">Reference proteome</keyword>
<evidence type="ECO:0000256" key="1">
    <source>
        <dbReference type="SAM" id="SignalP"/>
    </source>
</evidence>
<feature type="chain" id="PRO_5045518740" description="Lipoprotein" evidence="1">
    <location>
        <begin position="19"/>
        <end position="165"/>
    </location>
</feature>
<proteinExistence type="predicted"/>
<gene>
    <name evidence="2" type="ORF">H9632_08545</name>
</gene>
<sequence>MKRILFNLFILFCLASLAGCREQVKEVDGEFLLGQFGADWKKETFYMVAPIKWTGESPITLKSIEFVKDYPDPLTTYEEDGIKYEIFGAEPSRKTGLRDESYDRELKDINGLEINGEGKIVIKFSLGDIKVDNSRRLKITFDSDGQEVEKIVVWKTLEQLTTETR</sequence>
<feature type="signal peptide" evidence="1">
    <location>
        <begin position="1"/>
        <end position="18"/>
    </location>
</feature>
<dbReference type="EMBL" id="JACSPW010000007">
    <property type="protein sequence ID" value="MBD8033113.1"/>
    <property type="molecule type" value="Genomic_DNA"/>
</dbReference>